<keyword evidence="2" id="KW-1185">Reference proteome</keyword>
<feature type="non-terminal residue" evidence="1">
    <location>
        <position position="378"/>
    </location>
</feature>
<dbReference type="Proteomes" id="UP000830395">
    <property type="component" value="Chromosome 26"/>
</dbReference>
<evidence type="ECO:0000313" key="1">
    <source>
        <dbReference type="EMBL" id="MCJ8748174.1"/>
    </source>
</evidence>
<gene>
    <name evidence="1" type="ORF">PDJAM_G00162310</name>
</gene>
<proteinExistence type="predicted"/>
<organism evidence="1 2">
    <name type="scientific">Pangasius djambal</name>
    <dbReference type="NCBI Taxonomy" id="1691987"/>
    <lineage>
        <taxon>Eukaryota</taxon>
        <taxon>Metazoa</taxon>
        <taxon>Chordata</taxon>
        <taxon>Craniata</taxon>
        <taxon>Vertebrata</taxon>
        <taxon>Euteleostomi</taxon>
        <taxon>Actinopterygii</taxon>
        <taxon>Neopterygii</taxon>
        <taxon>Teleostei</taxon>
        <taxon>Ostariophysi</taxon>
        <taxon>Siluriformes</taxon>
        <taxon>Pangasiidae</taxon>
        <taxon>Pangasius</taxon>
    </lineage>
</organism>
<sequence length="378" mass="42575">MHVDVVWLTAAFLSFPLLTLCDPLHIMSAPQILRVGTEEQVFVEVQDYKGTDPLDVHITVMNFPSKQTDLGNKRVTLNPANNYQALVPIKISLNDQVFKVDSEEQQYVYLKATWKDVFLEKIVMVSFQSGSLFIQTDKTIYTPDSTVKYRIFAVNSKINPVNNTVIVKIVTPEGITVEQRQLTVKNGILSDEFKLGNPISNGFWKIAANFKENPNKNFTAEFEVKEYRLPSFEVNLTPGKSFFYVDDKTFSVDIKAKYLFGESIEGSAFVVFGVFKGNEKISIRGSLNRVDITKGEGKAELTKEQILQTFPNILELIGATLYISVSVLTDTGSEMVEAERRGIHIVTSPYTIHFTRTPHYFKPGMLPVSQVYVSNPDG</sequence>
<dbReference type="EMBL" id="CM041000">
    <property type="protein sequence ID" value="MCJ8748174.1"/>
    <property type="molecule type" value="Genomic_DNA"/>
</dbReference>
<reference evidence="1" key="1">
    <citation type="submission" date="2020-02" db="EMBL/GenBank/DDBJ databases">
        <title>Genome sequencing of the panga catfish, Pangasius djambal.</title>
        <authorList>
            <person name="Wen M."/>
            <person name="Zahm M."/>
            <person name="Roques C."/>
            <person name="Cabau C."/>
            <person name="Klopp C."/>
            <person name="Donnadieu C."/>
            <person name="Jouanno E."/>
            <person name="Avarre J.-C."/>
            <person name="Campet M."/>
            <person name="Ha T."/>
            <person name="Dugue R."/>
            <person name="Lampietro C."/>
            <person name="Louis A."/>
            <person name="Herpin A."/>
            <person name="Echchiki A."/>
            <person name="Berthelot C."/>
            <person name="Parey E."/>
            <person name="Roest-Crollius H."/>
            <person name="Braasch I."/>
            <person name="Postlethwait J.H."/>
            <person name="Bobe J."/>
            <person name="Montfort J."/>
            <person name="Bouchez O."/>
            <person name="Begum T."/>
            <person name="Schartl M."/>
            <person name="Gustiano R."/>
            <person name="Guiguen Y."/>
        </authorList>
    </citation>
    <scope>NUCLEOTIDE SEQUENCE</scope>
    <source>
        <strain evidence="1">Pdj_M5554</strain>
    </source>
</reference>
<name>A0ACC5ZJH6_9TELE</name>
<protein>
    <submittedName>
        <fullName evidence="1">Uncharacterized protein</fullName>
    </submittedName>
</protein>
<accession>A0ACC5ZJH6</accession>
<evidence type="ECO:0000313" key="2">
    <source>
        <dbReference type="Proteomes" id="UP000830395"/>
    </source>
</evidence>
<comment type="caution">
    <text evidence="1">The sequence shown here is derived from an EMBL/GenBank/DDBJ whole genome shotgun (WGS) entry which is preliminary data.</text>
</comment>